<evidence type="ECO:0000313" key="3">
    <source>
        <dbReference type="Proteomes" id="UP000177685"/>
    </source>
</evidence>
<dbReference type="AlphaFoldDB" id="A0A1G1VGD2"/>
<dbReference type="EMBL" id="MHCD01000013">
    <property type="protein sequence ID" value="OGY14503.1"/>
    <property type="molecule type" value="Genomic_DNA"/>
</dbReference>
<protein>
    <submittedName>
        <fullName evidence="2">Uncharacterized protein</fullName>
    </submittedName>
</protein>
<feature type="transmembrane region" description="Helical" evidence="1">
    <location>
        <begin position="29"/>
        <end position="50"/>
    </location>
</feature>
<dbReference type="Proteomes" id="UP000177685">
    <property type="component" value="Unassembled WGS sequence"/>
</dbReference>
<comment type="caution">
    <text evidence="2">The sequence shown here is derived from an EMBL/GenBank/DDBJ whole genome shotgun (WGS) entry which is preliminary data.</text>
</comment>
<proteinExistence type="predicted"/>
<gene>
    <name evidence="2" type="ORF">A3A58_01850</name>
</gene>
<organism evidence="2 3">
    <name type="scientific">Candidatus Blackburnbacteria bacterium RIFCSPLOWO2_01_FULL_41_27</name>
    <dbReference type="NCBI Taxonomy" id="1797520"/>
    <lineage>
        <taxon>Bacteria</taxon>
        <taxon>Candidatus Blackburniibacteriota</taxon>
    </lineage>
</organism>
<feature type="transmembrane region" description="Helical" evidence="1">
    <location>
        <begin position="56"/>
        <end position="72"/>
    </location>
</feature>
<keyword evidence="1" id="KW-1133">Transmembrane helix</keyword>
<dbReference type="InterPro" id="IPR032751">
    <property type="entry name" value="Fuseless"/>
</dbReference>
<name>A0A1G1VGD2_9BACT</name>
<evidence type="ECO:0000313" key="2">
    <source>
        <dbReference type="EMBL" id="OGY14503.1"/>
    </source>
</evidence>
<evidence type="ECO:0000256" key="1">
    <source>
        <dbReference type="SAM" id="Phobius"/>
    </source>
</evidence>
<reference evidence="2 3" key="1">
    <citation type="journal article" date="2016" name="Nat. Commun.">
        <title>Thousands of microbial genomes shed light on interconnected biogeochemical processes in an aquifer system.</title>
        <authorList>
            <person name="Anantharaman K."/>
            <person name="Brown C.T."/>
            <person name="Hug L.A."/>
            <person name="Sharon I."/>
            <person name="Castelle C.J."/>
            <person name="Probst A.J."/>
            <person name="Thomas B.C."/>
            <person name="Singh A."/>
            <person name="Wilkins M.J."/>
            <person name="Karaoz U."/>
            <person name="Brodie E.L."/>
            <person name="Williams K.H."/>
            <person name="Hubbard S.S."/>
            <person name="Banfield J.F."/>
        </authorList>
    </citation>
    <scope>NUCLEOTIDE SEQUENCE [LARGE SCALE GENOMIC DNA]</scope>
</reference>
<sequence length="81" mass="9539">MPAKNKTRTTKIRFLKRLRDSHNSPIHKLFALIALIVVWWGIWTILDIFFLDNQRLLSAIIAIVIALVFLLLDDFHLKELE</sequence>
<keyword evidence="1" id="KW-0812">Transmembrane</keyword>
<accession>A0A1G1VGD2</accession>
<dbReference type="Pfam" id="PF15993">
    <property type="entry name" value="Fuseless"/>
    <property type="match status" value="1"/>
</dbReference>
<keyword evidence="1" id="KW-0472">Membrane</keyword>